<comment type="caution">
    <text evidence="1">The sequence shown here is derived from an EMBL/GenBank/DDBJ whole genome shotgun (WGS) entry which is preliminary data.</text>
</comment>
<reference evidence="1 2" key="1">
    <citation type="journal article" date="2023" name="bioRxiv">
        <title>Conserved and derived expression patterns and positive selection on dental genes reveal complex evolutionary context of ever-growing rodent molars.</title>
        <authorList>
            <person name="Calamari Z.T."/>
            <person name="Song A."/>
            <person name="Cohen E."/>
            <person name="Akter M."/>
            <person name="Roy R.D."/>
            <person name="Hallikas O."/>
            <person name="Christensen M.M."/>
            <person name="Li P."/>
            <person name="Marangoni P."/>
            <person name="Jernvall J."/>
            <person name="Klein O.D."/>
        </authorList>
    </citation>
    <scope>NUCLEOTIDE SEQUENCE [LARGE SCALE GENOMIC DNA]</scope>
    <source>
        <strain evidence="1">V071</strain>
    </source>
</reference>
<evidence type="ECO:0000313" key="2">
    <source>
        <dbReference type="Proteomes" id="UP001488838"/>
    </source>
</evidence>
<sequence>MYIEVKKKSNLLVCCRGVIFAIIKYYISKVSVFSLLHLWNKILLHQ</sequence>
<protein>
    <submittedName>
        <fullName evidence="1">Uncharacterized protein</fullName>
    </submittedName>
</protein>
<proteinExistence type="predicted"/>
<accession>A0AAW0HW24</accession>
<dbReference type="Proteomes" id="UP001488838">
    <property type="component" value="Unassembled WGS sequence"/>
</dbReference>
<dbReference type="AlphaFoldDB" id="A0AAW0HW24"/>
<gene>
    <name evidence="1" type="ORF">U0070_023869</name>
</gene>
<keyword evidence="2" id="KW-1185">Reference proteome</keyword>
<dbReference type="EMBL" id="JBBHLL010000307">
    <property type="protein sequence ID" value="KAK7806254.1"/>
    <property type="molecule type" value="Genomic_DNA"/>
</dbReference>
<organism evidence="1 2">
    <name type="scientific">Myodes glareolus</name>
    <name type="common">Bank vole</name>
    <name type="synonym">Clethrionomys glareolus</name>
    <dbReference type="NCBI Taxonomy" id="447135"/>
    <lineage>
        <taxon>Eukaryota</taxon>
        <taxon>Metazoa</taxon>
        <taxon>Chordata</taxon>
        <taxon>Craniata</taxon>
        <taxon>Vertebrata</taxon>
        <taxon>Euteleostomi</taxon>
        <taxon>Mammalia</taxon>
        <taxon>Eutheria</taxon>
        <taxon>Euarchontoglires</taxon>
        <taxon>Glires</taxon>
        <taxon>Rodentia</taxon>
        <taxon>Myomorpha</taxon>
        <taxon>Muroidea</taxon>
        <taxon>Cricetidae</taxon>
        <taxon>Arvicolinae</taxon>
        <taxon>Myodes</taxon>
    </lineage>
</organism>
<evidence type="ECO:0000313" key="1">
    <source>
        <dbReference type="EMBL" id="KAK7806254.1"/>
    </source>
</evidence>
<name>A0AAW0HW24_MYOGA</name>